<evidence type="ECO:0000313" key="1">
    <source>
        <dbReference type="EMBL" id="RAL69251.1"/>
    </source>
</evidence>
<reference evidence="3 4" key="1">
    <citation type="submission" date="2018-05" db="EMBL/GenBank/DDBJ databases">
        <title>Draft genome sequences of Dehalococcoides mccartyi strains RC and KS.</title>
        <authorList>
            <person name="Higgins S.A."/>
            <person name="Padilla-Crespo E."/>
            <person name="Loeffler F.E."/>
        </authorList>
    </citation>
    <scope>NUCLEOTIDE SEQUENCE [LARGE SCALE GENOMIC DNA]</scope>
    <source>
        <strain evidence="2 3">KS</strain>
        <strain evidence="1 4">RC</strain>
    </source>
</reference>
<gene>
    <name evidence="2" type="ORF">C1G86_0974</name>
    <name evidence="1" type="ORF">C1G87_0947</name>
</gene>
<protein>
    <submittedName>
        <fullName evidence="1">Uncharacterized protein</fullName>
    </submittedName>
</protein>
<dbReference type="Proteomes" id="UP000248786">
    <property type="component" value="Unassembled WGS sequence"/>
</dbReference>
<dbReference type="EMBL" id="QGLC01000010">
    <property type="protein sequence ID" value="RAL69251.1"/>
    <property type="molecule type" value="Genomic_DNA"/>
</dbReference>
<evidence type="ECO:0000313" key="2">
    <source>
        <dbReference type="EMBL" id="RAL70430.1"/>
    </source>
</evidence>
<sequence>MTSETDEQVMDSGLRILARMIARLYRMDIAKAKENAIEEEPHADQGSNRGHQAT</sequence>
<proteinExistence type="predicted"/>
<dbReference type="Proteomes" id="UP000249146">
    <property type="component" value="Unassembled WGS sequence"/>
</dbReference>
<evidence type="ECO:0000313" key="4">
    <source>
        <dbReference type="Proteomes" id="UP000249146"/>
    </source>
</evidence>
<dbReference type="AlphaFoldDB" id="A0A328EPG4"/>
<organism evidence="1 4">
    <name type="scientific">Dehalococcoides mccartyi</name>
    <dbReference type="NCBI Taxonomy" id="61435"/>
    <lineage>
        <taxon>Bacteria</taxon>
        <taxon>Bacillati</taxon>
        <taxon>Chloroflexota</taxon>
        <taxon>Dehalococcoidia</taxon>
        <taxon>Dehalococcoidales</taxon>
        <taxon>Dehalococcoidaceae</taxon>
        <taxon>Dehalococcoides</taxon>
    </lineage>
</organism>
<dbReference type="EMBL" id="QGLD01000010">
    <property type="protein sequence ID" value="RAL70430.1"/>
    <property type="molecule type" value="Genomic_DNA"/>
</dbReference>
<evidence type="ECO:0000313" key="3">
    <source>
        <dbReference type="Proteomes" id="UP000248786"/>
    </source>
</evidence>
<accession>A0A328EPG4</accession>
<name>A0A328EPG4_9CHLR</name>
<comment type="caution">
    <text evidence="1">The sequence shown here is derived from an EMBL/GenBank/DDBJ whole genome shotgun (WGS) entry which is preliminary data.</text>
</comment>